<organism evidence="4 5">
    <name type="scientific">Zalerion maritima</name>
    <dbReference type="NCBI Taxonomy" id="339359"/>
    <lineage>
        <taxon>Eukaryota</taxon>
        <taxon>Fungi</taxon>
        <taxon>Dikarya</taxon>
        <taxon>Ascomycota</taxon>
        <taxon>Pezizomycotina</taxon>
        <taxon>Sordariomycetes</taxon>
        <taxon>Lulworthiomycetidae</taxon>
        <taxon>Lulworthiales</taxon>
        <taxon>Lulworthiaceae</taxon>
        <taxon>Zalerion</taxon>
    </lineage>
</organism>
<dbReference type="GO" id="GO:0004497">
    <property type="term" value="F:monooxygenase activity"/>
    <property type="evidence" value="ECO:0007669"/>
    <property type="project" value="UniProtKB-KW"/>
</dbReference>
<evidence type="ECO:0000256" key="3">
    <source>
        <dbReference type="ARBA" id="ARBA00023002"/>
    </source>
</evidence>
<dbReference type="Pfam" id="PF13450">
    <property type="entry name" value="NAD_binding_8"/>
    <property type="match status" value="1"/>
</dbReference>
<protein>
    <submittedName>
        <fullName evidence="4">FAD-dependent monooxygenase DEP4</fullName>
    </submittedName>
</protein>
<comment type="caution">
    <text evidence="4">The sequence shown here is derived from an EMBL/GenBank/DDBJ whole genome shotgun (WGS) entry which is preliminary data.</text>
</comment>
<keyword evidence="3" id="KW-0560">Oxidoreductase</keyword>
<reference evidence="4" key="1">
    <citation type="submission" date="2022-07" db="EMBL/GenBank/DDBJ databases">
        <title>Draft genome sequence of Zalerion maritima ATCC 34329, a (micro)plastics degrading marine fungus.</title>
        <authorList>
            <person name="Paco A."/>
            <person name="Goncalves M.F.M."/>
            <person name="Rocha-Santos T.A.P."/>
            <person name="Alves A."/>
        </authorList>
    </citation>
    <scope>NUCLEOTIDE SEQUENCE</scope>
    <source>
        <strain evidence="4">ATCC 34329</strain>
    </source>
</reference>
<gene>
    <name evidence="4" type="ORF">MKZ38_006910</name>
</gene>
<dbReference type="Proteomes" id="UP001201980">
    <property type="component" value="Unassembled WGS sequence"/>
</dbReference>
<evidence type="ECO:0000256" key="2">
    <source>
        <dbReference type="ARBA" id="ARBA00022827"/>
    </source>
</evidence>
<dbReference type="Gene3D" id="3.50.50.60">
    <property type="entry name" value="FAD/NAD(P)-binding domain"/>
    <property type="match status" value="2"/>
</dbReference>
<keyword evidence="2" id="KW-0274">FAD</keyword>
<dbReference type="SUPFAM" id="SSF51905">
    <property type="entry name" value="FAD/NAD(P)-binding domain"/>
    <property type="match status" value="1"/>
</dbReference>
<evidence type="ECO:0000313" key="4">
    <source>
        <dbReference type="EMBL" id="KAJ2904869.1"/>
    </source>
</evidence>
<name>A0AAD5RVA1_9PEZI</name>
<accession>A0AAD5RVA1</accession>
<keyword evidence="1" id="KW-0285">Flavoprotein</keyword>
<dbReference type="EMBL" id="JAKWBI020000042">
    <property type="protein sequence ID" value="KAJ2904869.1"/>
    <property type="molecule type" value="Genomic_DNA"/>
</dbReference>
<dbReference type="AlphaFoldDB" id="A0AAD5RVA1"/>
<evidence type="ECO:0000313" key="5">
    <source>
        <dbReference type="Proteomes" id="UP001201980"/>
    </source>
</evidence>
<proteinExistence type="predicted"/>
<dbReference type="InterPro" id="IPR036188">
    <property type="entry name" value="FAD/NAD-bd_sf"/>
</dbReference>
<dbReference type="PANTHER" id="PTHR23023">
    <property type="entry name" value="DIMETHYLANILINE MONOOXYGENASE"/>
    <property type="match status" value="1"/>
</dbReference>
<keyword evidence="5" id="KW-1185">Reference proteome</keyword>
<sequence>MGRPDGDPTPVRRCDLVVVGAGFFGLGAARNFHALYPDESLLVLEAQDGVGGTWARERLHPDLKSNNLWGSYEYPDFSMRTRDGKAVEGGTGRVVVDGEDKRRYDVGEEEHIPAAVMNGYLEDYARDGGVFGRVRFGTKVVAARHLEGEEYEEGGWVLSVVRKVTDADAGADGEEWSKETTVIKTRKLVVATGLTNQSFLPEFEGQGVFMEGGSTIYHAKDFWKVNRGNKEFRDEEWESKVGNLGMGMGGGIERNKEKVVKYSRKKVTVLGGTKTGWDLVYAYATRGFEVEWVIRESGYGPTWMAPIRVTPFGIRLEHIVQSRLVTWMSPCIWGSVDGYSLPRWLLQCNPIGRAIVRAFWWVLGNDALTLSKLQEHPETKKLIPWSNAMFVGTGFSILNYDKDILEYVRNGQVRVHIADIERLSRGKVHLSGGKELDADALACATGWKHAPPIKFLPEGIERDIGIPHAMGSTEEEEGMNRLAEKIVLEKYPILKDPPTVNRKYRPLPGTEGLEFIGKEKDPNAEGGVKPAVKTTLTPYRLFRFMVPPSPKFLETRDLAFVGMLMNFSVATMAHLQGIWVSRFLMGEHPLFPTIDSNTTSEGADEGGEVSKERWQKQVMWETILHTANCRLRCPVPNGERHPDFVFDALPYVDMLCQDLGLRKHRKGWAREWFRVHLCQDYGHALEELGVD</sequence>
<keyword evidence="4" id="KW-0503">Monooxygenase</keyword>
<dbReference type="InterPro" id="IPR050346">
    <property type="entry name" value="FMO-like"/>
</dbReference>
<evidence type="ECO:0000256" key="1">
    <source>
        <dbReference type="ARBA" id="ARBA00022630"/>
    </source>
</evidence>